<reference evidence="6 7" key="1">
    <citation type="journal article" date="2015" name="Genome Announc.">
        <title>Expanding the biotechnology potential of lactobacilli through comparative genomics of 213 strains and associated genera.</title>
        <authorList>
            <person name="Sun Z."/>
            <person name="Harris H.M."/>
            <person name="McCann A."/>
            <person name="Guo C."/>
            <person name="Argimon S."/>
            <person name="Zhang W."/>
            <person name="Yang X."/>
            <person name="Jeffery I.B."/>
            <person name="Cooney J.C."/>
            <person name="Kagawa T.F."/>
            <person name="Liu W."/>
            <person name="Song Y."/>
            <person name="Salvetti E."/>
            <person name="Wrobel A."/>
            <person name="Rasinkangas P."/>
            <person name="Parkhill J."/>
            <person name="Rea M.C."/>
            <person name="O'Sullivan O."/>
            <person name="Ritari J."/>
            <person name="Douillard F.P."/>
            <person name="Paul Ross R."/>
            <person name="Yang R."/>
            <person name="Briner A.E."/>
            <person name="Felis G.E."/>
            <person name="de Vos W.M."/>
            <person name="Barrangou R."/>
            <person name="Klaenhammer T.R."/>
            <person name="Caufield P.W."/>
            <person name="Cui Y."/>
            <person name="Zhang H."/>
            <person name="O'Toole P.W."/>
        </authorList>
    </citation>
    <scope>NUCLEOTIDE SEQUENCE [LARGE SCALE GENOMIC DNA]</scope>
    <source>
        <strain evidence="6 7">DSM 22698</strain>
    </source>
</reference>
<dbReference type="InterPro" id="IPR048588">
    <property type="entry name" value="CvfB_S1_2nd"/>
</dbReference>
<dbReference type="Pfam" id="PF13509">
    <property type="entry name" value="S1_2"/>
    <property type="match status" value="1"/>
</dbReference>
<dbReference type="InterPro" id="IPR040764">
    <property type="entry name" value="CvfB_WH"/>
</dbReference>
<dbReference type="PANTHER" id="PTHR37296">
    <property type="entry name" value="CONSERVED VIRULENCE FACTOR B"/>
    <property type="match status" value="1"/>
</dbReference>
<dbReference type="AlphaFoldDB" id="A0A0R2CIY2"/>
<sequence length="293" mass="32984">MDFNGQTVTGKVTDSNDEYVYVQYQGITMAVARDEFTDVPTLGSDVTGFAYENEHRDPRMTTKPLAISESEYAFCPVVQVRRDLGVFVDVGLPDKDVVVSLDDLPLENRLWPARGDKLMVRLELDKKHRMWGKLASPDFFPQLAHIAHDDMKNKDVTATVYRLKLAGTLVFTDDHYLGFIHPSERDAEPRLGQVLHARVIGIRQDGGLNLSLRPRAYEAIDDDAAMLLAVLQHSHDGRLALTDKSDPAVIRQHLDISKGAFKRALGHLLKVRRVRETDGYVELLPHDDTATKE</sequence>
<accession>A0A0R2CIY2</accession>
<name>A0A0R2CIY2_9LACO</name>
<dbReference type="Pfam" id="PF21191">
    <property type="entry name" value="CvfB_1st"/>
    <property type="match status" value="1"/>
</dbReference>
<evidence type="ECO:0000313" key="6">
    <source>
        <dbReference type="EMBL" id="KRM88038.1"/>
    </source>
</evidence>
<dbReference type="STRING" id="1423810.FD19_GL000322"/>
<evidence type="ECO:0000259" key="4">
    <source>
        <dbReference type="Pfam" id="PF21191"/>
    </source>
</evidence>
<comment type="caution">
    <text evidence="6">The sequence shown here is derived from an EMBL/GenBank/DDBJ whole genome shotgun (WGS) entry which is preliminary data.</text>
</comment>
<feature type="domain" description="Conserved virulence factor B third S1" evidence="5">
    <location>
        <begin position="142"/>
        <end position="214"/>
    </location>
</feature>
<comment type="similarity">
    <text evidence="1">Belongs to the CvfB family.</text>
</comment>
<dbReference type="InterPro" id="IPR014464">
    <property type="entry name" value="CvfB_fam"/>
</dbReference>
<dbReference type="PANTHER" id="PTHR37296:SF1">
    <property type="entry name" value="CONSERVED VIRULENCE FACTOR B"/>
    <property type="match status" value="1"/>
</dbReference>
<dbReference type="OrthoDB" id="9801597at2"/>
<dbReference type="InterPro" id="IPR048587">
    <property type="entry name" value="CvfB_S1_3rd"/>
</dbReference>
<evidence type="ECO:0000259" key="2">
    <source>
        <dbReference type="Pfam" id="PF13509"/>
    </source>
</evidence>
<gene>
    <name evidence="6" type="ORF">FD19_GL000322</name>
</gene>
<dbReference type="Gene3D" id="2.40.50.140">
    <property type="entry name" value="Nucleic acid-binding proteins"/>
    <property type="match status" value="2"/>
</dbReference>
<protein>
    <submittedName>
        <fullName evidence="6">RNA-binding protein, S1-like domain</fullName>
    </submittedName>
</protein>
<dbReference type="InterPro" id="IPR036388">
    <property type="entry name" value="WH-like_DNA-bd_sf"/>
</dbReference>
<dbReference type="Gene3D" id="2.40.50.330">
    <property type="match status" value="1"/>
</dbReference>
<dbReference type="EMBL" id="AYZK01000001">
    <property type="protein sequence ID" value="KRM88038.1"/>
    <property type="molecule type" value="Genomic_DNA"/>
</dbReference>
<evidence type="ECO:0000313" key="7">
    <source>
        <dbReference type="Proteomes" id="UP000051789"/>
    </source>
</evidence>
<keyword evidence="7" id="KW-1185">Reference proteome</keyword>
<dbReference type="InterPro" id="IPR039566">
    <property type="entry name" value="CvfB_S1_st"/>
</dbReference>
<dbReference type="Proteomes" id="UP000051789">
    <property type="component" value="Unassembled WGS sequence"/>
</dbReference>
<feature type="domain" description="Conserved virulence factor B-like winged helix" evidence="3">
    <location>
        <begin position="225"/>
        <end position="283"/>
    </location>
</feature>
<feature type="domain" description="Conserved virulence factor B first S1" evidence="2">
    <location>
        <begin position="5"/>
        <end position="63"/>
    </location>
</feature>
<evidence type="ECO:0000259" key="5">
    <source>
        <dbReference type="Pfam" id="PF21543"/>
    </source>
</evidence>
<feature type="domain" description="Conserved virulence factor B second S1" evidence="4">
    <location>
        <begin position="72"/>
        <end position="133"/>
    </location>
</feature>
<proteinExistence type="inferred from homology"/>
<dbReference type="InterPro" id="IPR012340">
    <property type="entry name" value="NA-bd_OB-fold"/>
</dbReference>
<dbReference type="PIRSF" id="PIRSF012524">
    <property type="entry name" value="YitL_S1"/>
    <property type="match status" value="1"/>
</dbReference>
<organism evidence="6 7">
    <name type="scientific">Lacticaseibacillus thailandensis DSM 22698 = JCM 13996</name>
    <dbReference type="NCBI Taxonomy" id="1423810"/>
    <lineage>
        <taxon>Bacteria</taxon>
        <taxon>Bacillati</taxon>
        <taxon>Bacillota</taxon>
        <taxon>Bacilli</taxon>
        <taxon>Lactobacillales</taxon>
        <taxon>Lactobacillaceae</taxon>
        <taxon>Lacticaseibacillus</taxon>
    </lineage>
</organism>
<dbReference type="PATRIC" id="fig|1423810.4.peg.326"/>
<dbReference type="Gene3D" id="1.10.10.10">
    <property type="entry name" value="Winged helix-like DNA-binding domain superfamily/Winged helix DNA-binding domain"/>
    <property type="match status" value="1"/>
</dbReference>
<evidence type="ECO:0000256" key="1">
    <source>
        <dbReference type="PIRNR" id="PIRNR012524"/>
    </source>
</evidence>
<dbReference type="RefSeq" id="WP_054749375.1">
    <property type="nucleotide sequence ID" value="NZ_AYZK01000001.1"/>
</dbReference>
<dbReference type="Pfam" id="PF21543">
    <property type="entry name" value="CvfB_2nd"/>
    <property type="match status" value="1"/>
</dbReference>
<evidence type="ECO:0000259" key="3">
    <source>
        <dbReference type="Pfam" id="PF17783"/>
    </source>
</evidence>
<dbReference type="Pfam" id="PF17783">
    <property type="entry name" value="WHD_CvfB"/>
    <property type="match status" value="1"/>
</dbReference>